<evidence type="ECO:0000313" key="10">
    <source>
        <dbReference type="Proteomes" id="UP001555100"/>
    </source>
</evidence>
<feature type="transmembrane region" description="Helical" evidence="8">
    <location>
        <begin position="206"/>
        <end position="226"/>
    </location>
</feature>
<dbReference type="EMBL" id="JBAGNM010000003">
    <property type="protein sequence ID" value="MEW6954272.1"/>
    <property type="molecule type" value="Genomic_DNA"/>
</dbReference>
<keyword evidence="7 8" id="KW-0472">Membrane</keyword>
<dbReference type="PRINTS" id="PR00175">
    <property type="entry name" value="NAALASMPORT"/>
</dbReference>
<keyword evidence="5 8" id="KW-0812">Transmembrane</keyword>
<feature type="transmembrane region" description="Helical" evidence="8">
    <location>
        <begin position="167"/>
        <end position="186"/>
    </location>
</feature>
<gene>
    <name evidence="9" type="ORF">V3M73_04470</name>
</gene>
<sequence length="520" mass="54771">MTAAHRNEGKMMQALQDWLDRVTGPVVGVLSPASDWLYAWIMIVMLAGTGLYLTLRGRGLQIRRFGDMLRYVGRSRQGAQGGISSFQAFAMGMATRIGIGNITGVALAIILGGPGSLLWMWLVALIGMATAFAEATLAQIFKSRHHDGTFRGGPSNYILRGLRSRPLAVVFSVAMVFCMFVAMPMVQSNTIAGVLNAAQGIPTWVTGLVVAVLTALVVAGGVRGVARATEIISPAMALVYLFIACVVVAMNIGSVPAFFADVFASAFGLSEALAGTAGGVLAALVNGMRRGLFSNEAGMGTNPNAAATATVAHPVQQGLIQSFGVFVDTILICTATGFIIMTSGALDLATATADDAGHLTTTAITSTMGSWMAWPVAIMIFFFGFSSILGAFAYGEANLVFLRASKAWHVAGKVSIIAFSFVGATLALIFVWVLMDLAMFVVTVLNLVAVLSLSDWVMAALRDYERQKAAISRAGFVEVHDVGRTRRVVEPVFVPRTAGLPGELQGNVWEGAVDSAKAAQ</sequence>
<evidence type="ECO:0000256" key="5">
    <source>
        <dbReference type="ARBA" id="ARBA00022692"/>
    </source>
</evidence>
<accession>A0ABV3NAP0</accession>
<dbReference type="Gene3D" id="1.20.1740.10">
    <property type="entry name" value="Amino acid/polyamine transporter I"/>
    <property type="match status" value="1"/>
</dbReference>
<feature type="transmembrane region" description="Helical" evidence="8">
    <location>
        <begin position="238"/>
        <end position="259"/>
    </location>
</feature>
<dbReference type="RefSeq" id="WP_241688589.1">
    <property type="nucleotide sequence ID" value="NZ_CP123411.1"/>
</dbReference>
<evidence type="ECO:0000256" key="6">
    <source>
        <dbReference type="ARBA" id="ARBA00022989"/>
    </source>
</evidence>
<comment type="caution">
    <text evidence="9">The sequence shown here is derived from an EMBL/GenBank/DDBJ whole genome shotgun (WGS) entry which is preliminary data.</text>
</comment>
<evidence type="ECO:0000256" key="2">
    <source>
        <dbReference type="ARBA" id="ARBA00009261"/>
    </source>
</evidence>
<feature type="transmembrane region" description="Helical" evidence="8">
    <location>
        <begin position="118"/>
        <end position="141"/>
    </location>
</feature>
<dbReference type="PANTHER" id="PTHR30330">
    <property type="entry name" value="AGSS FAMILY TRANSPORTER, SODIUM-ALANINE"/>
    <property type="match status" value="1"/>
</dbReference>
<keyword evidence="6 8" id="KW-1133">Transmembrane helix</keyword>
<dbReference type="PANTHER" id="PTHR30330:SF1">
    <property type="entry name" value="AMINO-ACID CARRIER PROTEIN ALST"/>
    <property type="match status" value="1"/>
</dbReference>
<evidence type="ECO:0000256" key="1">
    <source>
        <dbReference type="ARBA" id="ARBA00004651"/>
    </source>
</evidence>
<keyword evidence="8" id="KW-0769">Symport</keyword>
<evidence type="ECO:0000256" key="4">
    <source>
        <dbReference type="ARBA" id="ARBA00022475"/>
    </source>
</evidence>
<evidence type="ECO:0000256" key="8">
    <source>
        <dbReference type="RuleBase" id="RU363064"/>
    </source>
</evidence>
<protein>
    <submittedName>
        <fullName evidence="9">Alanine/glycine:cation symporter family protein</fullName>
    </submittedName>
</protein>
<feature type="transmembrane region" description="Helical" evidence="8">
    <location>
        <begin position="265"/>
        <end position="285"/>
    </location>
</feature>
<keyword evidence="10" id="KW-1185">Reference proteome</keyword>
<dbReference type="NCBIfam" id="TIGR00835">
    <property type="entry name" value="agcS"/>
    <property type="match status" value="1"/>
</dbReference>
<keyword evidence="4 8" id="KW-1003">Cell membrane</keyword>
<evidence type="ECO:0000256" key="3">
    <source>
        <dbReference type="ARBA" id="ARBA00022448"/>
    </source>
</evidence>
<feature type="transmembrane region" description="Helical" evidence="8">
    <location>
        <begin position="36"/>
        <end position="55"/>
    </location>
</feature>
<reference evidence="9 10" key="1">
    <citation type="submission" date="2024-01" db="EMBL/GenBank/DDBJ databases">
        <title>Genomic analysis and antimicrobial resistance profiles of Trueperella pyogenes isolated from domestic and wild animals.</title>
        <authorList>
            <person name="Magossi G."/>
            <person name="Gzyl K.E."/>
            <person name="Holman D.B."/>
            <person name="Amat S."/>
        </authorList>
    </citation>
    <scope>NUCLEOTIDE SEQUENCE [LARGE SCALE GENOMIC DNA]</scope>
    <source>
        <strain evidence="9 10">1494</strain>
    </source>
</reference>
<dbReference type="Pfam" id="PF01235">
    <property type="entry name" value="Na_Ala_symp"/>
    <property type="match status" value="1"/>
</dbReference>
<evidence type="ECO:0000256" key="7">
    <source>
        <dbReference type="ARBA" id="ARBA00023136"/>
    </source>
</evidence>
<name>A0ABV3NAP0_9ACTO</name>
<feature type="transmembrane region" description="Helical" evidence="8">
    <location>
        <begin position="414"/>
        <end position="434"/>
    </location>
</feature>
<feature type="transmembrane region" description="Helical" evidence="8">
    <location>
        <begin position="93"/>
        <end position="112"/>
    </location>
</feature>
<dbReference type="Proteomes" id="UP001555100">
    <property type="component" value="Unassembled WGS sequence"/>
</dbReference>
<comment type="similarity">
    <text evidence="2 8">Belongs to the alanine or glycine:cation symporter (AGCS) (TC 2.A.25) family.</text>
</comment>
<feature type="transmembrane region" description="Helical" evidence="8">
    <location>
        <begin position="371"/>
        <end position="394"/>
    </location>
</feature>
<proteinExistence type="inferred from homology"/>
<feature type="transmembrane region" description="Helical" evidence="8">
    <location>
        <begin position="325"/>
        <end position="351"/>
    </location>
</feature>
<organism evidence="9 10">
    <name type="scientific">Trueperella pyogenes</name>
    <dbReference type="NCBI Taxonomy" id="1661"/>
    <lineage>
        <taxon>Bacteria</taxon>
        <taxon>Bacillati</taxon>
        <taxon>Actinomycetota</taxon>
        <taxon>Actinomycetes</taxon>
        <taxon>Actinomycetales</taxon>
        <taxon>Actinomycetaceae</taxon>
        <taxon>Trueperella</taxon>
    </lineage>
</organism>
<keyword evidence="3 8" id="KW-0813">Transport</keyword>
<dbReference type="InterPro" id="IPR001463">
    <property type="entry name" value="Na/Ala_symport"/>
</dbReference>
<feature type="transmembrane region" description="Helical" evidence="8">
    <location>
        <begin position="440"/>
        <end position="461"/>
    </location>
</feature>
<evidence type="ECO:0000313" key="9">
    <source>
        <dbReference type="EMBL" id="MEW6954272.1"/>
    </source>
</evidence>
<comment type="subcellular location">
    <subcellularLocation>
        <location evidence="1 8">Cell membrane</location>
        <topology evidence="1 8">Multi-pass membrane protein</topology>
    </subcellularLocation>
</comment>